<protein>
    <submittedName>
        <fullName evidence="2">Metalloprotease (Cop-G1L)</fullName>
    </submittedName>
</protein>
<accession>A0A916KPE1</accession>
<evidence type="ECO:0000313" key="2">
    <source>
        <dbReference type="EMBL" id="CCU55552.1"/>
    </source>
</evidence>
<keyword evidence="2" id="KW-0378">Hydrolase</keyword>
<evidence type="ECO:0000256" key="1">
    <source>
        <dbReference type="SAM" id="Phobius"/>
    </source>
</evidence>
<dbReference type="KEGG" id="vg:15614160"/>
<feature type="transmembrane region" description="Helical" evidence="1">
    <location>
        <begin position="46"/>
        <end position="68"/>
    </location>
</feature>
<keyword evidence="2" id="KW-0482">Metalloprotease</keyword>
<reference evidence="2" key="1">
    <citation type="journal article" date="2013" name="J. Virol.">
        <title>New Insights into the Evolution of Entomopoxvirinae from the Complete Genome Sequences of Four Entomopoxviruses Infecting Adoxophyes honmai, Choristoneura biennis, Choristoneura rosaceana, and Mythimna separata.</title>
        <authorList>
            <person name="Theze J."/>
            <person name="Takatsuka J."/>
            <person name="Li Z."/>
            <person name="Gallais J."/>
            <person name="Doucet D."/>
            <person name="Arif B."/>
            <person name="Nakai M."/>
            <person name="Herniou E.A."/>
        </authorList>
    </citation>
    <scope>NUCLEOTIDE SEQUENCE</scope>
    <source>
        <strain evidence="2">Tokyo</strain>
    </source>
</reference>
<name>A0A916KPE1_9POXV</name>
<dbReference type="GO" id="GO:0008237">
    <property type="term" value="F:metallopeptidase activity"/>
    <property type="evidence" value="ECO:0007669"/>
    <property type="project" value="UniProtKB-KW"/>
</dbReference>
<keyword evidence="1" id="KW-1133">Transmembrane helix</keyword>
<evidence type="ECO:0000313" key="3">
    <source>
        <dbReference type="Proteomes" id="UP000792575"/>
    </source>
</evidence>
<proteinExistence type="predicted"/>
<organism evidence="2 3">
    <name type="scientific">Adoxophyes honmai entomopoxvirus 'L'</name>
    <dbReference type="NCBI Taxonomy" id="1293540"/>
    <lineage>
        <taxon>Viruses</taxon>
        <taxon>Varidnaviria</taxon>
        <taxon>Bamfordvirae</taxon>
        <taxon>Nucleocytoviricota</taxon>
        <taxon>Pokkesviricetes</taxon>
        <taxon>Chitovirales</taxon>
        <taxon>Poxviridae</taxon>
        <taxon>Entomopoxvirinae</taxon>
        <taxon>Betaentomopoxvirus</taxon>
        <taxon>Betaentomopoxvirus ahonmai</taxon>
    </lineage>
</organism>
<dbReference type="OrthoDB" id="10001at10239"/>
<dbReference type="GeneID" id="15614160"/>
<keyword evidence="3" id="KW-1185">Reference proteome</keyword>
<dbReference type="EMBL" id="HF679131">
    <property type="protein sequence ID" value="CCU55552.1"/>
    <property type="molecule type" value="Genomic_DNA"/>
</dbReference>
<dbReference type="Proteomes" id="UP000792575">
    <property type="component" value="Genome"/>
</dbReference>
<sequence>MDNIKILNNGMQIIYGNDTDNLINIGINNFGITLSIFHKRYKLIHFIEHIIVLLLINYTGSLSFWNAYTNISHMVIYYNNIINLSHDKIIKAIIKLFDKNGNIYIDNNIITNDILQNENIILENEKNFRLLSDAYNVNPILYLLTNDAYLEGTDKKLDISVKYINNILKTINPKDIIFYTSNLDFFNNLSINLDKIIHKNKDNYNDYYLEFPIIKSKLSNSILLFSFVNNVDYKITIKFDIIKYAIVGYIMDKYYFNKNIIINIFYNKTLSITQCFATSEDMYKSIFNKFKILDKIKYFYLSFDDYILLHNYIDIVNMYKDIINNNISKYLTDYNKYIEYIKKSTLDINNFFLQIPNKIYLNNEHDINNIPVYKSETIFDNKIDLSNTVYKYSNYNDNIEIVNLNPNNILFFLNSNEDKFSIQKNNILLSNPKHVYKLNSDTLYTLNNNYIYPKILFYYKYFILYFLSNQFLDIENIIYDIKYKTKFNLIDNYKKYNFNIYDKIILNNSIIKINTDYNFVAVFYSYKYISKLNDYIHIRIISDILRKHGLIYSPMENFDGNFIYLFLITKYPIKTEKYTRELLHNKFNITNIITIISTKNKLNVDNLLNKYICFE</sequence>
<dbReference type="RefSeq" id="YP_008004054.1">
    <property type="nucleotide sequence ID" value="NC_021247.1"/>
</dbReference>
<keyword evidence="2" id="KW-0645">Protease</keyword>
<keyword evidence="1" id="KW-0472">Membrane</keyword>
<keyword evidence="1" id="KW-0812">Transmembrane</keyword>
<gene>
    <name evidence="2" type="ORF">AHEV_231</name>
</gene>